<name>A0A2P2CCC2_9ZZZZ</name>
<feature type="compositionally biased region" description="Polar residues" evidence="1">
    <location>
        <begin position="1"/>
        <end position="17"/>
    </location>
</feature>
<feature type="region of interest" description="Disordered" evidence="1">
    <location>
        <begin position="143"/>
        <end position="166"/>
    </location>
</feature>
<reference evidence="2" key="1">
    <citation type="submission" date="2015-08" db="EMBL/GenBank/DDBJ databases">
        <authorList>
            <person name="Babu N.S."/>
            <person name="Beckwith C.J."/>
            <person name="Beseler K.G."/>
            <person name="Brison A."/>
            <person name="Carone J.V."/>
            <person name="Caskin T.P."/>
            <person name="Diamond M."/>
            <person name="Durham M.E."/>
            <person name="Foxe J.M."/>
            <person name="Go M."/>
            <person name="Henderson B.A."/>
            <person name="Jones I.B."/>
            <person name="McGettigan J.A."/>
            <person name="Micheletti S.J."/>
            <person name="Nasrallah M.E."/>
            <person name="Ortiz D."/>
            <person name="Piller C.R."/>
            <person name="Privatt S.R."/>
            <person name="Schneider S.L."/>
            <person name="Sharp S."/>
            <person name="Smith T.C."/>
            <person name="Stanton J.D."/>
            <person name="Ullery H.E."/>
            <person name="Wilson R.J."/>
            <person name="Serrano M.G."/>
            <person name="Buck G."/>
            <person name="Lee V."/>
            <person name="Wang Y."/>
            <person name="Carvalho R."/>
            <person name="Voegtly L."/>
            <person name="Shi R."/>
            <person name="Duckworth R."/>
            <person name="Johnson A."/>
            <person name="Loviza R."/>
            <person name="Walstead R."/>
            <person name="Shah Z."/>
            <person name="Kiflezghi M."/>
            <person name="Wade K."/>
            <person name="Ball S.L."/>
            <person name="Bradley K.W."/>
            <person name="Asai D.J."/>
            <person name="Bowman C.A."/>
            <person name="Russell D.A."/>
            <person name="Pope W.H."/>
            <person name="Jacobs-Sera D."/>
            <person name="Hendrix R.W."/>
            <person name="Hatfull G.F."/>
        </authorList>
    </citation>
    <scope>NUCLEOTIDE SEQUENCE</scope>
</reference>
<dbReference type="AlphaFoldDB" id="A0A2P2CCC2"/>
<proteinExistence type="predicted"/>
<feature type="region of interest" description="Disordered" evidence="1">
    <location>
        <begin position="1"/>
        <end position="86"/>
    </location>
</feature>
<organism evidence="2">
    <name type="scientific">metagenome</name>
    <dbReference type="NCBI Taxonomy" id="256318"/>
    <lineage>
        <taxon>unclassified sequences</taxon>
        <taxon>metagenomes</taxon>
    </lineage>
</organism>
<feature type="compositionally biased region" description="Polar residues" evidence="1">
    <location>
        <begin position="157"/>
        <end position="166"/>
    </location>
</feature>
<gene>
    <name evidence="2" type="ORF">NOCA2640037</name>
</gene>
<evidence type="ECO:0000256" key="1">
    <source>
        <dbReference type="SAM" id="MobiDB-lite"/>
    </source>
</evidence>
<evidence type="ECO:0000313" key="2">
    <source>
        <dbReference type="EMBL" id="CUR59638.1"/>
    </source>
</evidence>
<protein>
    <submittedName>
        <fullName evidence="2">Integrase, catalytic region</fullName>
    </submittedName>
</protein>
<dbReference type="EMBL" id="CZKA01000061">
    <property type="protein sequence ID" value="CUR59638.1"/>
    <property type="molecule type" value="Genomic_DNA"/>
</dbReference>
<sequence length="166" mass="18169">MTYVGNRSTPYKPTTQGKNERFHPVSLPQQVAAGQQPGRVTHQMAWEATEKAEAPPPRPQRRPMLVPTGATQSHPRPVPTDLPTGTRVRKLTSAGTFMLSRVTYMVDGQHGFQQVLVITDGDTITVADLDGEILIEHTRPAPGVRYVGNGRPRGPRPTTSKTSPRS</sequence>
<accession>A0A2P2CCC2</accession>